<keyword evidence="1" id="KW-0812">Transmembrane</keyword>
<protein>
    <recommendedName>
        <fullName evidence="4">Vitamin K epoxide reductase family protein</fullName>
    </recommendedName>
</protein>
<evidence type="ECO:0000256" key="1">
    <source>
        <dbReference type="SAM" id="Phobius"/>
    </source>
</evidence>
<evidence type="ECO:0000313" key="2">
    <source>
        <dbReference type="EMBL" id="TDW19393.1"/>
    </source>
</evidence>
<keyword evidence="1" id="KW-0472">Membrane</keyword>
<organism evidence="2 3">
    <name type="scientific">Kribbella kalugense</name>
    <dbReference type="NCBI Taxonomy" id="2512221"/>
    <lineage>
        <taxon>Bacteria</taxon>
        <taxon>Bacillati</taxon>
        <taxon>Actinomycetota</taxon>
        <taxon>Actinomycetes</taxon>
        <taxon>Propionibacteriales</taxon>
        <taxon>Kribbellaceae</taxon>
        <taxon>Kribbella</taxon>
    </lineage>
</organism>
<feature type="transmembrane region" description="Helical" evidence="1">
    <location>
        <begin position="12"/>
        <end position="32"/>
    </location>
</feature>
<proteinExistence type="predicted"/>
<dbReference type="AlphaFoldDB" id="A0A4R7ZNE8"/>
<feature type="transmembrane region" description="Helical" evidence="1">
    <location>
        <begin position="52"/>
        <end position="73"/>
    </location>
</feature>
<name>A0A4R7ZNE8_9ACTN</name>
<sequence>MGQEVRPARRRHGLVFGLIVAGVLLSLTNTNAQSELGRRRHEACDGTVPLPTGAYVLGAAGLFVGAIALYLSLRWFRHSRQPITLILLATAAAAVVVEILGIVTAFQQGQPIESLCFG</sequence>
<reference evidence="2 3" key="1">
    <citation type="submission" date="2019-03" db="EMBL/GenBank/DDBJ databases">
        <title>Genomic Encyclopedia of Type Strains, Phase III (KMG-III): the genomes of soil and plant-associated and newly described type strains.</title>
        <authorList>
            <person name="Whitman W."/>
        </authorList>
    </citation>
    <scope>NUCLEOTIDE SEQUENCE [LARGE SCALE GENOMIC DNA]</scope>
    <source>
        <strain evidence="2 3">VKM Ac-2570</strain>
    </source>
</reference>
<keyword evidence="3" id="KW-1185">Reference proteome</keyword>
<comment type="caution">
    <text evidence="2">The sequence shown here is derived from an EMBL/GenBank/DDBJ whole genome shotgun (WGS) entry which is preliminary data.</text>
</comment>
<accession>A0A4R7ZNE8</accession>
<keyword evidence="1" id="KW-1133">Transmembrane helix</keyword>
<gene>
    <name evidence="2" type="ORF">EV650_6000</name>
</gene>
<evidence type="ECO:0000313" key="3">
    <source>
        <dbReference type="Proteomes" id="UP000295447"/>
    </source>
</evidence>
<dbReference type="OrthoDB" id="3827187at2"/>
<dbReference type="Proteomes" id="UP000295447">
    <property type="component" value="Unassembled WGS sequence"/>
</dbReference>
<dbReference type="EMBL" id="SODF01000002">
    <property type="protein sequence ID" value="TDW19393.1"/>
    <property type="molecule type" value="Genomic_DNA"/>
</dbReference>
<evidence type="ECO:0008006" key="4">
    <source>
        <dbReference type="Google" id="ProtNLM"/>
    </source>
</evidence>
<dbReference type="RefSeq" id="WP_134122264.1">
    <property type="nucleotide sequence ID" value="NZ_SODF01000002.1"/>
</dbReference>
<feature type="transmembrane region" description="Helical" evidence="1">
    <location>
        <begin position="85"/>
        <end position="106"/>
    </location>
</feature>